<dbReference type="InterPro" id="IPR009531">
    <property type="entry name" value="DUF1150"/>
</dbReference>
<gene>
    <name evidence="1" type="ORF">A2765_03975</name>
</gene>
<dbReference type="AlphaFoldDB" id="A0A1F6DFV8"/>
<comment type="caution">
    <text evidence="1">The sequence shown here is derived from an EMBL/GenBank/DDBJ whole genome shotgun (WGS) entry which is preliminary data.</text>
</comment>
<dbReference type="EMBL" id="MFLA01000016">
    <property type="protein sequence ID" value="OGG59892.1"/>
    <property type="molecule type" value="Genomic_DNA"/>
</dbReference>
<dbReference type="Pfam" id="PF06620">
    <property type="entry name" value="DUF1150"/>
    <property type="match status" value="1"/>
</dbReference>
<proteinExistence type="predicted"/>
<reference evidence="1 2" key="1">
    <citation type="journal article" date="2016" name="Nat. Commun.">
        <title>Thousands of microbial genomes shed light on interconnected biogeochemical processes in an aquifer system.</title>
        <authorList>
            <person name="Anantharaman K."/>
            <person name="Brown C.T."/>
            <person name="Hug L.A."/>
            <person name="Sharon I."/>
            <person name="Castelle C.J."/>
            <person name="Probst A.J."/>
            <person name="Thomas B.C."/>
            <person name="Singh A."/>
            <person name="Wilkins M.J."/>
            <person name="Karaoz U."/>
            <person name="Brodie E.L."/>
            <person name="Williams K.H."/>
            <person name="Hubbard S.S."/>
            <person name="Banfield J.F."/>
        </authorList>
    </citation>
    <scope>NUCLEOTIDE SEQUENCE [LARGE SCALE GENOMIC DNA]</scope>
</reference>
<accession>A0A1F6DFV8</accession>
<organism evidence="1 2">
    <name type="scientific">Candidatus Kaiserbacteria bacterium RIFCSPHIGHO2_01_FULL_56_24</name>
    <dbReference type="NCBI Taxonomy" id="1798487"/>
    <lineage>
        <taxon>Bacteria</taxon>
        <taxon>Candidatus Kaiseribacteriota</taxon>
    </lineage>
</organism>
<evidence type="ECO:0000313" key="1">
    <source>
        <dbReference type="EMBL" id="OGG59892.1"/>
    </source>
</evidence>
<protein>
    <recommendedName>
        <fullName evidence="3">DUF1150 domain-containing protein</fullName>
    </recommendedName>
</protein>
<evidence type="ECO:0000313" key="2">
    <source>
        <dbReference type="Proteomes" id="UP000176377"/>
    </source>
</evidence>
<name>A0A1F6DFV8_9BACT</name>
<sequence>MLRDVSVGTVVYLKPTTSEELSQQYPDLQGLPAGVQLFALYSAEGNLLSLSDTRQAAIGSAISDNLELSLVH</sequence>
<dbReference type="Proteomes" id="UP000176377">
    <property type="component" value="Unassembled WGS sequence"/>
</dbReference>
<evidence type="ECO:0008006" key="3">
    <source>
        <dbReference type="Google" id="ProtNLM"/>
    </source>
</evidence>